<dbReference type="EC" id="3.5.4.33" evidence="6"/>
<dbReference type="InterPro" id="IPR016193">
    <property type="entry name" value="Cytidine_deaminase-like"/>
</dbReference>
<proteinExistence type="inferred from homology"/>
<dbReference type="RefSeq" id="WP_252593853.1">
    <property type="nucleotide sequence ID" value="NZ_CP099489.1"/>
</dbReference>
<feature type="binding site" evidence="6">
    <location>
        <position position="63"/>
    </location>
    <ligand>
        <name>Zn(2+)</name>
        <dbReference type="ChEBI" id="CHEBI:29105"/>
        <note>catalytic</note>
    </ligand>
</feature>
<dbReference type="Gene3D" id="3.40.140.10">
    <property type="entry name" value="Cytidine Deaminase, domain 2"/>
    <property type="match status" value="1"/>
</dbReference>
<dbReference type="PROSITE" id="PS51747">
    <property type="entry name" value="CYT_DCMP_DEAMINASES_2"/>
    <property type="match status" value="1"/>
</dbReference>
<gene>
    <name evidence="6 8" type="primary">tadA</name>
    <name evidence="8" type="ORF">NF556_02080</name>
</gene>
<evidence type="ECO:0000256" key="6">
    <source>
        <dbReference type="HAMAP-Rule" id="MF_00972"/>
    </source>
</evidence>
<dbReference type="InterPro" id="IPR002125">
    <property type="entry name" value="CMP_dCMP_dom"/>
</dbReference>
<evidence type="ECO:0000256" key="1">
    <source>
        <dbReference type="ARBA" id="ARBA00022694"/>
    </source>
</evidence>
<dbReference type="SUPFAM" id="SSF53927">
    <property type="entry name" value="Cytidine deaminase-like"/>
    <property type="match status" value="1"/>
</dbReference>
<dbReference type="GO" id="GO:0052717">
    <property type="term" value="F:tRNA-specific adenosine-34 deaminase activity"/>
    <property type="evidence" value="ECO:0007669"/>
    <property type="project" value="UniProtKB-EC"/>
</dbReference>
<comment type="catalytic activity">
    <reaction evidence="5 6">
        <text>adenosine(34) in tRNA + H2O + H(+) = inosine(34) in tRNA + NH4(+)</text>
        <dbReference type="Rhea" id="RHEA:43168"/>
        <dbReference type="Rhea" id="RHEA-COMP:10373"/>
        <dbReference type="Rhea" id="RHEA-COMP:10374"/>
        <dbReference type="ChEBI" id="CHEBI:15377"/>
        <dbReference type="ChEBI" id="CHEBI:15378"/>
        <dbReference type="ChEBI" id="CHEBI:28938"/>
        <dbReference type="ChEBI" id="CHEBI:74411"/>
        <dbReference type="ChEBI" id="CHEBI:82852"/>
        <dbReference type="EC" id="3.5.4.33"/>
    </reaction>
</comment>
<evidence type="ECO:0000256" key="3">
    <source>
        <dbReference type="ARBA" id="ARBA00022801"/>
    </source>
</evidence>
<comment type="cofactor">
    <cofactor evidence="6">
        <name>Zn(2+)</name>
        <dbReference type="ChEBI" id="CHEBI:29105"/>
    </cofactor>
    <text evidence="6">Binds 1 zinc ion per subunit.</text>
</comment>
<organism evidence="8 9">
    <name type="scientific">Ornithinimicrobium faecis</name>
    <dbReference type="NCBI Taxonomy" id="2934158"/>
    <lineage>
        <taxon>Bacteria</taxon>
        <taxon>Bacillati</taxon>
        <taxon>Actinomycetota</taxon>
        <taxon>Actinomycetes</taxon>
        <taxon>Micrococcales</taxon>
        <taxon>Ornithinimicrobiaceae</taxon>
        <taxon>Ornithinimicrobium</taxon>
    </lineage>
</organism>
<keyword evidence="2 6" id="KW-0479">Metal-binding</keyword>
<evidence type="ECO:0000256" key="2">
    <source>
        <dbReference type="ARBA" id="ARBA00022723"/>
    </source>
</evidence>
<dbReference type="Proteomes" id="UP001056455">
    <property type="component" value="Chromosome"/>
</dbReference>
<dbReference type="EMBL" id="CP099489">
    <property type="protein sequence ID" value="USQ80477.1"/>
    <property type="molecule type" value="Genomic_DNA"/>
</dbReference>
<dbReference type="HAMAP" id="MF_00972">
    <property type="entry name" value="tRNA_aden_deaminase"/>
    <property type="match status" value="1"/>
</dbReference>
<feature type="binding site" evidence="6">
    <location>
        <position position="96"/>
    </location>
    <ligand>
        <name>Zn(2+)</name>
        <dbReference type="ChEBI" id="CHEBI:29105"/>
        <note>catalytic</note>
    </ligand>
</feature>
<feature type="domain" description="CMP/dCMP-type deaminase" evidence="7">
    <location>
        <begin position="11"/>
        <end position="137"/>
    </location>
</feature>
<dbReference type="PANTHER" id="PTHR11079:SF202">
    <property type="entry name" value="TRNA-SPECIFIC ADENOSINE DEAMINASE"/>
    <property type="match status" value="1"/>
</dbReference>
<sequence>MVISRITWGTGEYAAWMRQALDLAAGAEQAGDVPIGALVISPEGAIIGRGFNVREALHDPTGHAEVVALREAGAALGSWRLEDCSLVVTLEPCAMCAGASVLARVSRIVFGAWDPKAGACGSVWDLPRDRRALHRPEVIGGVLETECAAALVNFFGPHRRV</sequence>
<feature type="active site" description="Proton donor" evidence="6">
    <location>
        <position position="65"/>
    </location>
</feature>
<keyword evidence="1 6" id="KW-0819">tRNA processing</keyword>
<comment type="similarity">
    <text evidence="6">Belongs to the cytidine and deoxycytidylate deaminase family.</text>
</comment>
<dbReference type="Pfam" id="PF00383">
    <property type="entry name" value="dCMP_cyt_deam_1"/>
    <property type="match status" value="1"/>
</dbReference>
<accession>A0ABY4YV55</accession>
<keyword evidence="3 6" id="KW-0378">Hydrolase</keyword>
<dbReference type="InterPro" id="IPR028883">
    <property type="entry name" value="tRNA_aden_deaminase"/>
</dbReference>
<evidence type="ECO:0000313" key="9">
    <source>
        <dbReference type="Proteomes" id="UP001056455"/>
    </source>
</evidence>
<keyword evidence="9" id="KW-1185">Reference proteome</keyword>
<feature type="binding site" evidence="6">
    <location>
        <position position="93"/>
    </location>
    <ligand>
        <name>Zn(2+)</name>
        <dbReference type="ChEBI" id="CHEBI:29105"/>
        <note>catalytic</note>
    </ligand>
</feature>
<dbReference type="CDD" id="cd01285">
    <property type="entry name" value="nucleoside_deaminase"/>
    <property type="match status" value="1"/>
</dbReference>
<keyword evidence="4 6" id="KW-0862">Zinc</keyword>
<reference evidence="8" key="1">
    <citation type="submission" date="2022-06" db="EMBL/GenBank/DDBJ databases">
        <title>Ornithinimicrobium HY1793.</title>
        <authorList>
            <person name="Huang Y."/>
        </authorList>
    </citation>
    <scope>NUCLEOTIDE SEQUENCE</scope>
    <source>
        <strain evidence="8">HY1793</strain>
    </source>
</reference>
<name>A0ABY4YV55_9MICO</name>
<evidence type="ECO:0000259" key="7">
    <source>
        <dbReference type="PROSITE" id="PS51747"/>
    </source>
</evidence>
<evidence type="ECO:0000313" key="8">
    <source>
        <dbReference type="EMBL" id="USQ80477.1"/>
    </source>
</evidence>
<dbReference type="PANTHER" id="PTHR11079">
    <property type="entry name" value="CYTOSINE DEAMINASE FAMILY MEMBER"/>
    <property type="match status" value="1"/>
</dbReference>
<protein>
    <recommendedName>
        <fullName evidence="6">tRNA-specific adenosine deaminase</fullName>
        <ecNumber evidence="6">3.5.4.33</ecNumber>
    </recommendedName>
</protein>
<evidence type="ECO:0000256" key="4">
    <source>
        <dbReference type="ARBA" id="ARBA00022833"/>
    </source>
</evidence>
<comment type="subunit">
    <text evidence="6">Homodimer.</text>
</comment>
<comment type="function">
    <text evidence="6">Catalyzes the deamination of adenosine to inosine at the wobble position 34 of tRNA(Arg2).</text>
</comment>
<dbReference type="NCBIfam" id="NF008113">
    <property type="entry name" value="PRK10860.1"/>
    <property type="match status" value="1"/>
</dbReference>
<evidence type="ECO:0000256" key="5">
    <source>
        <dbReference type="ARBA" id="ARBA00048045"/>
    </source>
</evidence>